<dbReference type="PROSITE" id="PS51379">
    <property type="entry name" value="4FE4S_FER_2"/>
    <property type="match status" value="2"/>
</dbReference>
<dbReference type="GO" id="GO:0046872">
    <property type="term" value="F:metal ion binding"/>
    <property type="evidence" value="ECO:0007669"/>
    <property type="project" value="UniProtKB-KW"/>
</dbReference>
<dbReference type="Proteomes" id="UP000322454">
    <property type="component" value="Unassembled WGS sequence"/>
</dbReference>
<feature type="domain" description="4Fe-4S ferredoxin-type" evidence="5">
    <location>
        <begin position="13"/>
        <end position="42"/>
    </location>
</feature>
<dbReference type="PROSITE" id="PS00198">
    <property type="entry name" value="4FE4S_FER_1"/>
    <property type="match status" value="2"/>
</dbReference>
<evidence type="ECO:0000313" key="6">
    <source>
        <dbReference type="EMBL" id="RZV40577.1"/>
    </source>
</evidence>
<accession>A0A520XH94</accession>
<organism evidence="6 7">
    <name type="scientific">Candidatus Acidulodesulfobacterium acidiphilum</name>
    <dbReference type="NCBI Taxonomy" id="2597224"/>
    <lineage>
        <taxon>Bacteria</taxon>
        <taxon>Deltaproteobacteria</taxon>
        <taxon>Candidatus Acidulodesulfobacterales</taxon>
        <taxon>Candidatus Acidulodesulfobacterium</taxon>
    </lineage>
</organism>
<keyword evidence="1" id="KW-0004">4Fe-4S</keyword>
<dbReference type="PANTHER" id="PTHR43687:SF4">
    <property type="entry name" value="BLR5484 PROTEIN"/>
    <property type="match status" value="1"/>
</dbReference>
<dbReference type="PANTHER" id="PTHR43687">
    <property type="entry name" value="ADENYLYLSULFATE REDUCTASE, BETA SUBUNIT"/>
    <property type="match status" value="1"/>
</dbReference>
<name>A0A520XH94_9DELT</name>
<keyword evidence="4" id="KW-0411">Iron-sulfur</keyword>
<dbReference type="AlphaFoldDB" id="A0A520XH94"/>
<protein>
    <submittedName>
        <fullName evidence="6">4Fe-4S dicluster domain-containing protein</fullName>
    </submittedName>
</protein>
<evidence type="ECO:0000259" key="5">
    <source>
        <dbReference type="PROSITE" id="PS51379"/>
    </source>
</evidence>
<dbReference type="SUPFAM" id="SSF54862">
    <property type="entry name" value="4Fe-4S ferredoxins"/>
    <property type="match status" value="1"/>
</dbReference>
<dbReference type="InterPro" id="IPR050572">
    <property type="entry name" value="Fe-S_Ferredoxin"/>
</dbReference>
<feature type="domain" description="4Fe-4S ferredoxin-type" evidence="5">
    <location>
        <begin position="43"/>
        <end position="70"/>
    </location>
</feature>
<gene>
    <name evidence="6" type="ORF">EVJ48_00875</name>
</gene>
<reference evidence="6 7" key="1">
    <citation type="submission" date="2019-01" db="EMBL/GenBank/DDBJ databases">
        <title>Insights into ecological role of a new deltaproteobacterial order Candidatus Sinidesulfobacterales (Sva0485) by metagenomics and metatranscriptomics.</title>
        <authorList>
            <person name="Tan S."/>
            <person name="Liu J."/>
            <person name="Fang Y."/>
            <person name="Hedlund B."/>
            <person name="Lian Z.-H."/>
            <person name="Huang L.-Y."/>
            <person name="Li J.-T."/>
            <person name="Huang L.-N."/>
            <person name="Li W.-J."/>
            <person name="Jiang H.-C."/>
            <person name="Dong H.-L."/>
            <person name="Shu W.-S."/>
        </authorList>
    </citation>
    <scope>NUCLEOTIDE SEQUENCE [LARGE SCALE GENOMIC DNA]</scope>
    <source>
        <strain evidence="6">AP4</strain>
    </source>
</reference>
<dbReference type="GO" id="GO:0051539">
    <property type="term" value="F:4 iron, 4 sulfur cluster binding"/>
    <property type="evidence" value="ECO:0007669"/>
    <property type="project" value="UniProtKB-KW"/>
</dbReference>
<evidence type="ECO:0000256" key="2">
    <source>
        <dbReference type="ARBA" id="ARBA00022723"/>
    </source>
</evidence>
<dbReference type="Gene3D" id="3.30.70.20">
    <property type="match status" value="1"/>
</dbReference>
<sequence>MKEVSGKGKKEDVKIDIIVNYCKGCEICVAFCPEGVLVMNKEVAEVADISKCTKCNICEYLCPDFSISVE</sequence>
<proteinExistence type="predicted"/>
<evidence type="ECO:0000256" key="1">
    <source>
        <dbReference type="ARBA" id="ARBA00022485"/>
    </source>
</evidence>
<evidence type="ECO:0000313" key="7">
    <source>
        <dbReference type="Proteomes" id="UP000322454"/>
    </source>
</evidence>
<evidence type="ECO:0000256" key="3">
    <source>
        <dbReference type="ARBA" id="ARBA00023004"/>
    </source>
</evidence>
<comment type="caution">
    <text evidence="6">The sequence shown here is derived from an EMBL/GenBank/DDBJ whole genome shotgun (WGS) entry which is preliminary data.</text>
</comment>
<dbReference type="Pfam" id="PF12838">
    <property type="entry name" value="Fer4_7"/>
    <property type="match status" value="1"/>
</dbReference>
<dbReference type="InterPro" id="IPR017900">
    <property type="entry name" value="4Fe4S_Fe_S_CS"/>
</dbReference>
<keyword evidence="2" id="KW-0479">Metal-binding</keyword>
<dbReference type="InterPro" id="IPR017896">
    <property type="entry name" value="4Fe4S_Fe-S-bd"/>
</dbReference>
<evidence type="ECO:0000256" key="4">
    <source>
        <dbReference type="ARBA" id="ARBA00023014"/>
    </source>
</evidence>
<dbReference type="EMBL" id="SHMQ01000001">
    <property type="protein sequence ID" value="RZV40577.1"/>
    <property type="molecule type" value="Genomic_DNA"/>
</dbReference>
<keyword evidence="3" id="KW-0408">Iron</keyword>